<organism evidence="5 6">
    <name type="scientific">Trinickia dinghuensis</name>
    <dbReference type="NCBI Taxonomy" id="2291023"/>
    <lineage>
        <taxon>Bacteria</taxon>
        <taxon>Pseudomonadati</taxon>
        <taxon>Pseudomonadota</taxon>
        <taxon>Betaproteobacteria</taxon>
        <taxon>Burkholderiales</taxon>
        <taxon>Burkholderiaceae</taxon>
        <taxon>Trinickia</taxon>
    </lineage>
</organism>
<dbReference type="Proteomes" id="UP000256838">
    <property type="component" value="Unassembled WGS sequence"/>
</dbReference>
<evidence type="ECO:0000256" key="3">
    <source>
        <dbReference type="ARBA" id="ARBA00023163"/>
    </source>
</evidence>
<dbReference type="SMART" id="SM00895">
    <property type="entry name" value="FCD"/>
    <property type="match status" value="1"/>
</dbReference>
<comment type="caution">
    <text evidence="5">The sequence shown here is derived from an EMBL/GenBank/DDBJ whole genome shotgun (WGS) entry which is preliminary data.</text>
</comment>
<evidence type="ECO:0000256" key="1">
    <source>
        <dbReference type="ARBA" id="ARBA00023015"/>
    </source>
</evidence>
<keyword evidence="2" id="KW-0238">DNA-binding</keyword>
<dbReference type="GO" id="GO:0003677">
    <property type="term" value="F:DNA binding"/>
    <property type="evidence" value="ECO:0007669"/>
    <property type="project" value="UniProtKB-KW"/>
</dbReference>
<dbReference type="RefSeq" id="WP_115536558.1">
    <property type="nucleotide sequence ID" value="NZ_QRGA01000017.1"/>
</dbReference>
<dbReference type="InterPro" id="IPR008920">
    <property type="entry name" value="TF_FadR/GntR_C"/>
</dbReference>
<dbReference type="InterPro" id="IPR036390">
    <property type="entry name" value="WH_DNA-bd_sf"/>
</dbReference>
<dbReference type="SUPFAM" id="SSF48008">
    <property type="entry name" value="GntR ligand-binding domain-like"/>
    <property type="match status" value="1"/>
</dbReference>
<dbReference type="PROSITE" id="PS50949">
    <property type="entry name" value="HTH_GNTR"/>
    <property type="match status" value="1"/>
</dbReference>
<dbReference type="AlphaFoldDB" id="A0A3D8JSN2"/>
<dbReference type="SUPFAM" id="SSF46785">
    <property type="entry name" value="Winged helix' DNA-binding domain"/>
    <property type="match status" value="1"/>
</dbReference>
<name>A0A3D8JSN2_9BURK</name>
<keyword evidence="3" id="KW-0804">Transcription</keyword>
<evidence type="ECO:0000313" key="5">
    <source>
        <dbReference type="EMBL" id="RDU95782.1"/>
    </source>
</evidence>
<keyword evidence="1" id="KW-0805">Transcription regulation</keyword>
<dbReference type="Gene3D" id="1.10.10.10">
    <property type="entry name" value="Winged helix-like DNA-binding domain superfamily/Winged helix DNA-binding domain"/>
    <property type="match status" value="1"/>
</dbReference>
<dbReference type="Pfam" id="PF07729">
    <property type="entry name" value="FCD"/>
    <property type="match status" value="1"/>
</dbReference>
<dbReference type="PANTHER" id="PTHR43537:SF24">
    <property type="entry name" value="GLUCONATE OPERON TRANSCRIPTIONAL REPRESSOR"/>
    <property type="match status" value="1"/>
</dbReference>
<dbReference type="CDD" id="cd07377">
    <property type="entry name" value="WHTH_GntR"/>
    <property type="match status" value="1"/>
</dbReference>
<dbReference type="InterPro" id="IPR011711">
    <property type="entry name" value="GntR_C"/>
</dbReference>
<evidence type="ECO:0000259" key="4">
    <source>
        <dbReference type="PROSITE" id="PS50949"/>
    </source>
</evidence>
<evidence type="ECO:0000313" key="6">
    <source>
        <dbReference type="Proteomes" id="UP000256838"/>
    </source>
</evidence>
<evidence type="ECO:0000256" key="2">
    <source>
        <dbReference type="ARBA" id="ARBA00023125"/>
    </source>
</evidence>
<dbReference type="InterPro" id="IPR000524">
    <property type="entry name" value="Tscrpt_reg_HTH_GntR"/>
</dbReference>
<dbReference type="PANTHER" id="PTHR43537">
    <property type="entry name" value="TRANSCRIPTIONAL REGULATOR, GNTR FAMILY"/>
    <property type="match status" value="1"/>
</dbReference>
<proteinExistence type="predicted"/>
<dbReference type="SMART" id="SM00345">
    <property type="entry name" value="HTH_GNTR"/>
    <property type="match status" value="1"/>
</dbReference>
<dbReference type="GO" id="GO:0003700">
    <property type="term" value="F:DNA-binding transcription factor activity"/>
    <property type="evidence" value="ECO:0007669"/>
    <property type="project" value="InterPro"/>
</dbReference>
<protein>
    <submittedName>
        <fullName evidence="5">GntR family transcriptional regulator</fullName>
    </submittedName>
</protein>
<dbReference type="Gene3D" id="1.20.120.530">
    <property type="entry name" value="GntR ligand-binding domain-like"/>
    <property type="match status" value="1"/>
</dbReference>
<dbReference type="OrthoDB" id="8680857at2"/>
<dbReference type="PRINTS" id="PR00035">
    <property type="entry name" value="HTHGNTR"/>
</dbReference>
<accession>A0A3D8JSN2</accession>
<gene>
    <name evidence="5" type="ORF">DWV00_26330</name>
</gene>
<dbReference type="InterPro" id="IPR036388">
    <property type="entry name" value="WH-like_DNA-bd_sf"/>
</dbReference>
<keyword evidence="6" id="KW-1185">Reference proteome</keyword>
<feature type="domain" description="HTH gntR-type" evidence="4">
    <location>
        <begin position="11"/>
        <end position="78"/>
    </location>
</feature>
<reference evidence="5 6" key="1">
    <citation type="submission" date="2018-08" db="EMBL/GenBank/DDBJ databases">
        <title>Paraburkholderia sp. DHOM06 isolated from forest soil.</title>
        <authorList>
            <person name="Gao Z.-H."/>
            <person name="Qiu L.-H."/>
        </authorList>
    </citation>
    <scope>NUCLEOTIDE SEQUENCE [LARGE SCALE GENOMIC DNA]</scope>
    <source>
        <strain evidence="5 6">DHOM06</strain>
    </source>
</reference>
<dbReference type="Pfam" id="PF00392">
    <property type="entry name" value="GntR"/>
    <property type="match status" value="1"/>
</dbReference>
<sequence>MSDLKIDRTAKTLRELTLDKLRGAIVQGYFKPGARLVERTLCDELGVSRTVVREVLRHLETEGLVEIVARQGPIVARLDPSQVGEIYELRSLLEANAAQACAERATPELVTRLRAIRRKIEAAFAAGEAPRVLEHTEAFYDAMFDGAGKVVSLSVVKSLNARINRLRAMTIATPGRSEESNREMNALLDAIERRDGETAAAASRAHIKRTAELALRVLAEQEERAAQAE</sequence>
<dbReference type="EMBL" id="QRGA01000017">
    <property type="protein sequence ID" value="RDU95782.1"/>
    <property type="molecule type" value="Genomic_DNA"/>
</dbReference>